<name>A0ABT6ZV33_9ACTN</name>
<feature type="region of interest" description="Disordered" evidence="1">
    <location>
        <begin position="1"/>
        <end position="67"/>
    </location>
</feature>
<feature type="compositionally biased region" description="Gly residues" evidence="1">
    <location>
        <begin position="22"/>
        <end position="49"/>
    </location>
</feature>
<evidence type="ECO:0000313" key="4">
    <source>
        <dbReference type="Proteomes" id="UP001214441"/>
    </source>
</evidence>
<accession>A0ABT6ZV33</accession>
<evidence type="ECO:0000313" key="3">
    <source>
        <dbReference type="EMBL" id="MDJ1132935.1"/>
    </source>
</evidence>
<gene>
    <name evidence="3" type="ORF">NMN56_013390</name>
</gene>
<keyword evidence="2" id="KW-0472">Membrane</keyword>
<feature type="region of interest" description="Disordered" evidence="1">
    <location>
        <begin position="94"/>
        <end position="161"/>
    </location>
</feature>
<proteinExistence type="predicted"/>
<feature type="compositionally biased region" description="Gly residues" evidence="1">
    <location>
        <begin position="144"/>
        <end position="158"/>
    </location>
</feature>
<keyword evidence="4" id="KW-1185">Reference proteome</keyword>
<feature type="compositionally biased region" description="Pro residues" evidence="1">
    <location>
        <begin position="50"/>
        <end position="63"/>
    </location>
</feature>
<feature type="compositionally biased region" description="Pro residues" evidence="1">
    <location>
        <begin position="1"/>
        <end position="20"/>
    </location>
</feature>
<reference evidence="3 4" key="1">
    <citation type="submission" date="2023-05" db="EMBL/GenBank/DDBJ databases">
        <title>Streptantibioticus silvisoli sp. nov., acidotolerant actinomycetes 1 from pine litter.</title>
        <authorList>
            <person name="Swiecimska M."/>
            <person name="Golinska P."/>
            <person name="Sangal V."/>
            <person name="Wachnowicz B."/>
            <person name="Goodfellow M."/>
        </authorList>
    </citation>
    <scope>NUCLEOTIDE SEQUENCE [LARGE SCALE GENOMIC DNA]</scope>
    <source>
        <strain evidence="3 4">DSM 42109</strain>
    </source>
</reference>
<feature type="transmembrane region" description="Helical" evidence="2">
    <location>
        <begin position="69"/>
        <end position="91"/>
    </location>
</feature>
<keyword evidence="2" id="KW-1133">Transmembrane helix</keyword>
<evidence type="ECO:0000256" key="2">
    <source>
        <dbReference type="SAM" id="Phobius"/>
    </source>
</evidence>
<comment type="caution">
    <text evidence="3">The sequence shown here is derived from an EMBL/GenBank/DDBJ whole genome shotgun (WGS) entry which is preliminary data.</text>
</comment>
<evidence type="ECO:0008006" key="5">
    <source>
        <dbReference type="Google" id="ProtNLM"/>
    </source>
</evidence>
<dbReference type="RefSeq" id="WP_274041147.1">
    <property type="nucleotide sequence ID" value="NZ_JANCPR020000011.1"/>
</dbReference>
<organism evidence="3 4">
    <name type="scientific">Streptomyces iconiensis</name>
    <dbReference type="NCBI Taxonomy" id="1384038"/>
    <lineage>
        <taxon>Bacteria</taxon>
        <taxon>Bacillati</taxon>
        <taxon>Actinomycetota</taxon>
        <taxon>Actinomycetes</taxon>
        <taxon>Kitasatosporales</taxon>
        <taxon>Streptomycetaceae</taxon>
        <taxon>Streptomyces</taxon>
    </lineage>
</organism>
<sequence>MTMPPPPSHPPSSGPPPAQPPGGFGQPPGGFGQPPAGGGFGPPGSGGLGPPAPGGWPPPPPPGRGRGKLVAGIVAAAVVALALITAGIVFLTGGDGGTGKSADGKPGGPSSSGRPTPSQEESEGAPSAEPDDGGAATDFPTPGPSGGLPSGEPSGGTGDLALPSFMLKAGDCYDRSDKGQGSVETRDCDSAHDAEVVSRKKITGDYGSDDAVRRKADSLCRDTLKNKARQQPRGTVGGTLISYPKARGMNAGIDHVTCSLTAGQGKKLHKPLV</sequence>
<protein>
    <recommendedName>
        <fullName evidence="5">Septum formation-related domain-containing protein</fullName>
    </recommendedName>
</protein>
<dbReference type="EMBL" id="JANCPR020000011">
    <property type="protein sequence ID" value="MDJ1132935.1"/>
    <property type="molecule type" value="Genomic_DNA"/>
</dbReference>
<evidence type="ECO:0000256" key="1">
    <source>
        <dbReference type="SAM" id="MobiDB-lite"/>
    </source>
</evidence>
<dbReference type="Proteomes" id="UP001214441">
    <property type="component" value="Unassembled WGS sequence"/>
</dbReference>
<keyword evidence="2" id="KW-0812">Transmembrane</keyword>
<feature type="compositionally biased region" description="Low complexity" evidence="1">
    <location>
        <begin position="108"/>
        <end position="118"/>
    </location>
</feature>